<dbReference type="PANTHER" id="PTHR46211">
    <property type="entry name" value="GLYCEROPHOSPHORYL DIESTER PHOSPHODIESTERASE"/>
    <property type="match status" value="1"/>
</dbReference>
<dbReference type="GO" id="GO:0006629">
    <property type="term" value="P:lipid metabolic process"/>
    <property type="evidence" value="ECO:0007669"/>
    <property type="project" value="InterPro"/>
</dbReference>
<accession>A0A9D2F514</accession>
<dbReference type="InterPro" id="IPR017946">
    <property type="entry name" value="PLC-like_Pdiesterase_TIM-brl"/>
</dbReference>
<gene>
    <name evidence="3" type="ORF">IAA20_01465</name>
</gene>
<dbReference type="Proteomes" id="UP000824063">
    <property type="component" value="Unassembled WGS sequence"/>
</dbReference>
<keyword evidence="1" id="KW-1133">Transmembrane helix</keyword>
<dbReference type="EMBL" id="DXBN01000035">
    <property type="protein sequence ID" value="HIZ52600.1"/>
    <property type="molecule type" value="Genomic_DNA"/>
</dbReference>
<dbReference type="SUPFAM" id="SSF51695">
    <property type="entry name" value="PLC-like phosphodiesterases"/>
    <property type="match status" value="1"/>
</dbReference>
<dbReference type="PROSITE" id="PS51704">
    <property type="entry name" value="GP_PDE"/>
    <property type="match status" value="1"/>
</dbReference>
<dbReference type="Pfam" id="PF03009">
    <property type="entry name" value="GDPD"/>
    <property type="match status" value="1"/>
</dbReference>
<name>A0A9D2F514_9ENTE</name>
<reference evidence="3" key="2">
    <citation type="submission" date="2021-04" db="EMBL/GenBank/DDBJ databases">
        <authorList>
            <person name="Gilroy R."/>
        </authorList>
    </citation>
    <scope>NUCLEOTIDE SEQUENCE</scope>
    <source>
        <strain evidence="3">CHK172-16539</strain>
    </source>
</reference>
<feature type="domain" description="GP-PDE" evidence="2">
    <location>
        <begin position="57"/>
        <end position="280"/>
    </location>
</feature>
<dbReference type="PANTHER" id="PTHR46211:SF1">
    <property type="entry name" value="GLYCEROPHOSPHODIESTER PHOSPHODIESTERASE, CYTOPLASMIC"/>
    <property type="match status" value="1"/>
</dbReference>
<organism evidence="3 4">
    <name type="scientific">Candidatus Enterococcus avicola</name>
    <dbReference type="NCBI Taxonomy" id="2838561"/>
    <lineage>
        <taxon>Bacteria</taxon>
        <taxon>Bacillati</taxon>
        <taxon>Bacillota</taxon>
        <taxon>Bacilli</taxon>
        <taxon>Lactobacillales</taxon>
        <taxon>Enterococcaceae</taxon>
        <taxon>Enterococcus</taxon>
    </lineage>
</organism>
<evidence type="ECO:0000313" key="4">
    <source>
        <dbReference type="Proteomes" id="UP000824063"/>
    </source>
</evidence>
<dbReference type="InterPro" id="IPR030395">
    <property type="entry name" value="GP_PDE_dom"/>
</dbReference>
<proteinExistence type="predicted"/>
<dbReference type="Gene3D" id="3.20.20.190">
    <property type="entry name" value="Phosphatidylinositol (PI) phosphodiesterase"/>
    <property type="match status" value="1"/>
</dbReference>
<evidence type="ECO:0000259" key="2">
    <source>
        <dbReference type="PROSITE" id="PS51704"/>
    </source>
</evidence>
<feature type="transmembrane region" description="Helical" evidence="1">
    <location>
        <begin position="23"/>
        <end position="45"/>
    </location>
</feature>
<dbReference type="AlphaFoldDB" id="A0A9D2F514"/>
<dbReference type="CDD" id="cd08556">
    <property type="entry name" value="GDPD"/>
    <property type="match status" value="1"/>
</dbReference>
<sequence length="285" mass="32018">MKNDNTNLASRQKNRASKSKSPVWRIGIAFLGVLLVASLAVNGYFIHNKMQAEQAAKHVYSHRGASGEEVEHTFSAYDLAIQYGSNYIEQDLVTSKDGTLYVSHDLSAKKITGVDKLYADLTDQEIDALKTTSGEAILTLQSVFDRYGEQVNYVIELKENDQQTALFQEIVAKNNLEDKIIVQASSHEPLDKLEEVYPEMPKLLLVKKQEELAAAVANKNVNIISVNKSLMNEENVKLVHDKHKMFNAWTLDTTNEIKSAITLGVDTYFTDFTAKALSLEEQFRK</sequence>
<keyword evidence="1" id="KW-0472">Membrane</keyword>
<dbReference type="GO" id="GO:0008081">
    <property type="term" value="F:phosphoric diester hydrolase activity"/>
    <property type="evidence" value="ECO:0007669"/>
    <property type="project" value="InterPro"/>
</dbReference>
<reference evidence="3" key="1">
    <citation type="journal article" date="2021" name="PeerJ">
        <title>Extensive microbial diversity within the chicken gut microbiome revealed by metagenomics and culture.</title>
        <authorList>
            <person name="Gilroy R."/>
            <person name="Ravi A."/>
            <person name="Getino M."/>
            <person name="Pursley I."/>
            <person name="Horton D.L."/>
            <person name="Alikhan N.F."/>
            <person name="Baker D."/>
            <person name="Gharbi K."/>
            <person name="Hall N."/>
            <person name="Watson M."/>
            <person name="Adriaenssens E.M."/>
            <person name="Foster-Nyarko E."/>
            <person name="Jarju S."/>
            <person name="Secka A."/>
            <person name="Antonio M."/>
            <person name="Oren A."/>
            <person name="Chaudhuri R.R."/>
            <person name="La Ragione R."/>
            <person name="Hildebrand F."/>
            <person name="Pallen M.J."/>
        </authorList>
    </citation>
    <scope>NUCLEOTIDE SEQUENCE</scope>
    <source>
        <strain evidence="3">CHK172-16539</strain>
    </source>
</reference>
<keyword evidence="1" id="KW-0812">Transmembrane</keyword>
<comment type="caution">
    <text evidence="3">The sequence shown here is derived from an EMBL/GenBank/DDBJ whole genome shotgun (WGS) entry which is preliminary data.</text>
</comment>
<evidence type="ECO:0000313" key="3">
    <source>
        <dbReference type="EMBL" id="HIZ52600.1"/>
    </source>
</evidence>
<evidence type="ECO:0000256" key="1">
    <source>
        <dbReference type="SAM" id="Phobius"/>
    </source>
</evidence>
<protein>
    <submittedName>
        <fullName evidence="3">Glycerophosphodiester phosphodiesterase</fullName>
    </submittedName>
</protein>